<gene>
    <name evidence="2" type="primary">hypC</name>
    <name evidence="2" type="ORF">L2Y54_11005</name>
</gene>
<keyword evidence="3" id="KW-1185">Reference proteome</keyword>
<dbReference type="Proteomes" id="UP001054801">
    <property type="component" value="Chromosome"/>
</dbReference>
<reference evidence="2" key="1">
    <citation type="journal article" date="2022" name="Microorganisms">
        <title>Two New Species of Filamentous Sulfur Bacteria of the Genus Thiothrix, Thiothrix winogradskyi sp. nov. and 'Candidatus Thiothrix sulfatifontis' sp. nov.</title>
        <authorList>
            <person name="Ravin N.V."/>
            <person name="Rossetti S."/>
            <person name="Beletsky A.V."/>
            <person name="Kadnikov V.V."/>
            <person name="Rudenko T.S."/>
            <person name="Smolyakov D.D."/>
            <person name="Moskvitina M.I."/>
            <person name="Gureeva M.V."/>
            <person name="Mardanov A.V."/>
            <person name="Grabovich M.Y."/>
        </authorList>
    </citation>
    <scope>NUCLEOTIDE SEQUENCE</scope>
    <source>
        <strain evidence="2">CT3</strain>
    </source>
</reference>
<evidence type="ECO:0000256" key="1">
    <source>
        <dbReference type="ARBA" id="ARBA00006018"/>
    </source>
</evidence>
<dbReference type="NCBIfam" id="TIGR00074">
    <property type="entry name" value="hypC_hupF"/>
    <property type="match status" value="1"/>
</dbReference>
<comment type="similarity">
    <text evidence="1">Belongs to the HupF/HypC family.</text>
</comment>
<protein>
    <submittedName>
        <fullName evidence="2">HypC/HybG/HupF family hydrogenase formation chaperone</fullName>
    </submittedName>
</protein>
<accession>A0ABY3T5M1</accession>
<dbReference type="Pfam" id="PF01455">
    <property type="entry name" value="HupF_HypC"/>
    <property type="match status" value="1"/>
</dbReference>
<dbReference type="InterPro" id="IPR001109">
    <property type="entry name" value="Hydrogenase_HupF/HypC"/>
</dbReference>
<dbReference type="RefSeq" id="WP_236501946.1">
    <property type="nucleotide sequence ID" value="NZ_CP091244.1"/>
</dbReference>
<evidence type="ECO:0000313" key="3">
    <source>
        <dbReference type="Proteomes" id="UP001054801"/>
    </source>
</evidence>
<dbReference type="PRINTS" id="PR00445">
    <property type="entry name" value="HUPFHYPC"/>
</dbReference>
<evidence type="ECO:0000313" key="2">
    <source>
        <dbReference type="EMBL" id="UJS26545.1"/>
    </source>
</evidence>
<dbReference type="Gene3D" id="2.30.30.140">
    <property type="match status" value="1"/>
</dbReference>
<dbReference type="PANTHER" id="PTHR35177:SF1">
    <property type="entry name" value="HYDROGENASE MATURATION FACTOR HYPC"/>
    <property type="match status" value="1"/>
</dbReference>
<organism evidence="2 3">
    <name type="scientific">Thiothrix winogradskyi</name>
    <dbReference type="NCBI Taxonomy" id="96472"/>
    <lineage>
        <taxon>Bacteria</taxon>
        <taxon>Pseudomonadati</taxon>
        <taxon>Pseudomonadota</taxon>
        <taxon>Gammaproteobacteria</taxon>
        <taxon>Thiotrichales</taxon>
        <taxon>Thiotrichaceae</taxon>
        <taxon>Thiothrix</taxon>
    </lineage>
</organism>
<dbReference type="PROSITE" id="PS01097">
    <property type="entry name" value="HUPF_HYPC"/>
    <property type="match status" value="1"/>
</dbReference>
<sequence>MCIGIPMQVIAVHEYVAMCEQAAGSLPETVDTMLVGSVSVGDWLLVYKGAAREHLTPDRAQQITQALQALDAVRHGHDFEGFFTDLIEREPPLPAHLRSTSS</sequence>
<dbReference type="InterPro" id="IPR019812">
    <property type="entry name" value="Hydgase_assmbl_chp_CS"/>
</dbReference>
<name>A0ABY3T5M1_9GAMM</name>
<dbReference type="PANTHER" id="PTHR35177">
    <property type="entry name" value="HYDROGENASE MATURATION FACTOR HYBG"/>
    <property type="match status" value="1"/>
</dbReference>
<dbReference type="EMBL" id="CP091244">
    <property type="protein sequence ID" value="UJS26545.1"/>
    <property type="molecule type" value="Genomic_DNA"/>
</dbReference>
<proteinExistence type="inferred from homology"/>
<dbReference type="SUPFAM" id="SSF159127">
    <property type="entry name" value="HupF/HypC-like"/>
    <property type="match status" value="1"/>
</dbReference>